<dbReference type="RefSeq" id="WP_141003245.1">
    <property type="nucleotide sequence ID" value="NZ_BAAAOR010000017.1"/>
</dbReference>
<evidence type="ECO:0000313" key="2">
    <source>
        <dbReference type="EMBL" id="GAA1519081.1"/>
    </source>
</evidence>
<dbReference type="Gene3D" id="3.30.70.100">
    <property type="match status" value="1"/>
</dbReference>
<comment type="caution">
    <text evidence="2">The sequence shown here is derived from an EMBL/GenBank/DDBJ whole genome shotgun (WGS) entry which is preliminary data.</text>
</comment>
<feature type="domain" description="DUF1330" evidence="1">
    <location>
        <begin position="2"/>
        <end position="95"/>
    </location>
</feature>
<accession>A0ABN2AI65</accession>
<protein>
    <submittedName>
        <fullName evidence="2">DUF1330 domain-containing protein</fullName>
    </submittedName>
</protein>
<sequence>MTVYAIAELTIVDPDAYGRYLDKFFDVFSQYDGALLAADNSPDIIEGSWPHDKLVLISFPDRAAFDAWATSPEYEEIAQDRKAGARSTVIVAEGVLNPLELRRGK</sequence>
<dbReference type="PANTHER" id="PTHR41521:SF4">
    <property type="entry name" value="BLR0684 PROTEIN"/>
    <property type="match status" value="1"/>
</dbReference>
<dbReference type="SUPFAM" id="SSF54909">
    <property type="entry name" value="Dimeric alpha+beta barrel"/>
    <property type="match status" value="1"/>
</dbReference>
<dbReference type="InterPro" id="IPR010753">
    <property type="entry name" value="DUF1330"/>
</dbReference>
<proteinExistence type="predicted"/>
<organism evidence="2 3">
    <name type="scientific">Nocardioides humi</name>
    <dbReference type="NCBI Taxonomy" id="449461"/>
    <lineage>
        <taxon>Bacteria</taxon>
        <taxon>Bacillati</taxon>
        <taxon>Actinomycetota</taxon>
        <taxon>Actinomycetes</taxon>
        <taxon>Propionibacteriales</taxon>
        <taxon>Nocardioidaceae</taxon>
        <taxon>Nocardioides</taxon>
    </lineage>
</organism>
<dbReference type="PANTHER" id="PTHR41521">
    <property type="match status" value="1"/>
</dbReference>
<reference evidence="2 3" key="1">
    <citation type="journal article" date="2019" name="Int. J. Syst. Evol. Microbiol.">
        <title>The Global Catalogue of Microorganisms (GCM) 10K type strain sequencing project: providing services to taxonomists for standard genome sequencing and annotation.</title>
        <authorList>
            <consortium name="The Broad Institute Genomics Platform"/>
            <consortium name="The Broad Institute Genome Sequencing Center for Infectious Disease"/>
            <person name="Wu L."/>
            <person name="Ma J."/>
        </authorList>
    </citation>
    <scope>NUCLEOTIDE SEQUENCE [LARGE SCALE GENOMIC DNA]</scope>
    <source>
        <strain evidence="2 3">JCM 14942</strain>
    </source>
</reference>
<gene>
    <name evidence="2" type="ORF">GCM10009788_23850</name>
</gene>
<evidence type="ECO:0000259" key="1">
    <source>
        <dbReference type="Pfam" id="PF07045"/>
    </source>
</evidence>
<dbReference type="InterPro" id="IPR011008">
    <property type="entry name" value="Dimeric_a/b-barrel"/>
</dbReference>
<dbReference type="Pfam" id="PF07045">
    <property type="entry name" value="DUF1330"/>
    <property type="match status" value="1"/>
</dbReference>
<name>A0ABN2AI65_9ACTN</name>
<keyword evidence="3" id="KW-1185">Reference proteome</keyword>
<dbReference type="EMBL" id="BAAAOR010000017">
    <property type="protein sequence ID" value="GAA1519081.1"/>
    <property type="molecule type" value="Genomic_DNA"/>
</dbReference>
<dbReference type="Proteomes" id="UP001500842">
    <property type="component" value="Unassembled WGS sequence"/>
</dbReference>
<evidence type="ECO:0000313" key="3">
    <source>
        <dbReference type="Proteomes" id="UP001500842"/>
    </source>
</evidence>